<feature type="region of interest" description="Disordered" evidence="2">
    <location>
        <begin position="111"/>
        <end position="201"/>
    </location>
</feature>
<dbReference type="InterPro" id="IPR036638">
    <property type="entry name" value="HLH_DNA-bd_sf"/>
</dbReference>
<gene>
    <name evidence="4" type="ORF">BU23DRAFT_253562</name>
</gene>
<dbReference type="Proteomes" id="UP000800036">
    <property type="component" value="Unassembled WGS sequence"/>
</dbReference>
<dbReference type="InterPro" id="IPR011598">
    <property type="entry name" value="bHLH_dom"/>
</dbReference>
<keyword evidence="1" id="KW-0175">Coiled coil</keyword>
<evidence type="ECO:0000313" key="5">
    <source>
        <dbReference type="Proteomes" id="UP000800036"/>
    </source>
</evidence>
<dbReference type="Pfam" id="PF00010">
    <property type="entry name" value="HLH"/>
    <property type="match status" value="1"/>
</dbReference>
<feature type="domain" description="BHLH" evidence="3">
    <location>
        <begin position="190"/>
        <end position="251"/>
    </location>
</feature>
<feature type="region of interest" description="Disordered" evidence="2">
    <location>
        <begin position="71"/>
        <end position="92"/>
    </location>
</feature>
<dbReference type="AlphaFoldDB" id="A0A6A5VNR7"/>
<organism evidence="4 5">
    <name type="scientific">Bimuria novae-zelandiae CBS 107.79</name>
    <dbReference type="NCBI Taxonomy" id="1447943"/>
    <lineage>
        <taxon>Eukaryota</taxon>
        <taxon>Fungi</taxon>
        <taxon>Dikarya</taxon>
        <taxon>Ascomycota</taxon>
        <taxon>Pezizomycotina</taxon>
        <taxon>Dothideomycetes</taxon>
        <taxon>Pleosporomycetidae</taxon>
        <taxon>Pleosporales</taxon>
        <taxon>Massarineae</taxon>
        <taxon>Didymosphaeriaceae</taxon>
        <taxon>Bimuria</taxon>
    </lineage>
</organism>
<dbReference type="PANTHER" id="PTHR47336:SF2">
    <property type="entry name" value="TRANSCRIPTION FACTOR HMS1-RELATED"/>
    <property type="match status" value="1"/>
</dbReference>
<dbReference type="EMBL" id="ML976661">
    <property type="protein sequence ID" value="KAF1978230.1"/>
    <property type="molecule type" value="Genomic_DNA"/>
</dbReference>
<dbReference type="InterPro" id="IPR052099">
    <property type="entry name" value="Regulatory_TF_Diverse"/>
</dbReference>
<keyword evidence="5" id="KW-1185">Reference proteome</keyword>
<name>A0A6A5VNR7_9PLEO</name>
<evidence type="ECO:0000256" key="2">
    <source>
        <dbReference type="SAM" id="MobiDB-lite"/>
    </source>
</evidence>
<dbReference type="OrthoDB" id="2133190at2759"/>
<feature type="coiled-coil region" evidence="1">
    <location>
        <begin position="241"/>
        <end position="268"/>
    </location>
</feature>
<dbReference type="SUPFAM" id="SSF47459">
    <property type="entry name" value="HLH, helix-loop-helix DNA-binding domain"/>
    <property type="match status" value="1"/>
</dbReference>
<dbReference type="PROSITE" id="PS50888">
    <property type="entry name" value="BHLH"/>
    <property type="match status" value="1"/>
</dbReference>
<dbReference type="SMART" id="SM00353">
    <property type="entry name" value="HLH"/>
    <property type="match status" value="1"/>
</dbReference>
<dbReference type="CDD" id="cd11395">
    <property type="entry name" value="bHLHzip_SREBP_like"/>
    <property type="match status" value="1"/>
</dbReference>
<reference evidence="4" key="1">
    <citation type="journal article" date="2020" name="Stud. Mycol.">
        <title>101 Dothideomycetes genomes: a test case for predicting lifestyles and emergence of pathogens.</title>
        <authorList>
            <person name="Haridas S."/>
            <person name="Albert R."/>
            <person name="Binder M."/>
            <person name="Bloem J."/>
            <person name="Labutti K."/>
            <person name="Salamov A."/>
            <person name="Andreopoulos B."/>
            <person name="Baker S."/>
            <person name="Barry K."/>
            <person name="Bills G."/>
            <person name="Bluhm B."/>
            <person name="Cannon C."/>
            <person name="Castanera R."/>
            <person name="Culley D."/>
            <person name="Daum C."/>
            <person name="Ezra D."/>
            <person name="Gonzalez J."/>
            <person name="Henrissat B."/>
            <person name="Kuo A."/>
            <person name="Liang C."/>
            <person name="Lipzen A."/>
            <person name="Lutzoni F."/>
            <person name="Magnuson J."/>
            <person name="Mondo S."/>
            <person name="Nolan M."/>
            <person name="Ohm R."/>
            <person name="Pangilinan J."/>
            <person name="Park H.-J."/>
            <person name="Ramirez L."/>
            <person name="Alfaro M."/>
            <person name="Sun H."/>
            <person name="Tritt A."/>
            <person name="Yoshinaga Y."/>
            <person name="Zwiers L.-H."/>
            <person name="Turgeon B."/>
            <person name="Goodwin S."/>
            <person name="Spatafora J."/>
            <person name="Crous P."/>
            <person name="Grigoriev I."/>
        </authorList>
    </citation>
    <scope>NUCLEOTIDE SEQUENCE</scope>
    <source>
        <strain evidence="4">CBS 107.79</strain>
    </source>
</reference>
<evidence type="ECO:0000256" key="1">
    <source>
        <dbReference type="SAM" id="Coils"/>
    </source>
</evidence>
<feature type="compositionally biased region" description="Polar residues" evidence="2">
    <location>
        <begin position="179"/>
        <end position="188"/>
    </location>
</feature>
<dbReference type="GO" id="GO:0046983">
    <property type="term" value="F:protein dimerization activity"/>
    <property type="evidence" value="ECO:0007669"/>
    <property type="project" value="InterPro"/>
</dbReference>
<dbReference type="Gene3D" id="4.10.280.10">
    <property type="entry name" value="Helix-loop-helix DNA-binding domain"/>
    <property type="match status" value="1"/>
</dbReference>
<evidence type="ECO:0000313" key="4">
    <source>
        <dbReference type="EMBL" id="KAF1978230.1"/>
    </source>
</evidence>
<sequence>MEFIDYASYPTLSNTDFPPATTAFTYSPTLDQPCIPEPFALWTNTSPVGSNTYHDQPISSLDATKGLDTISPVAPSPVTQHKATWDPPLFNQLDPFPSGLPFDSNAKSTLDTSFSPISDHSRTPSLCDDVPQESPPLASPPLSPRPQLKRESTESSLKFEECPSNPPKRKRGRPRLDRSTSTSSTHAQRAQRLPHNQVERKYREGINASLERLRMTVPALCQEDDMGGLLGHPRPSKAMILQGAIEHIKTIEKERDMYRAEIERLRRELGGGGWDAVDTTGFPVDA</sequence>
<dbReference type="PANTHER" id="PTHR47336">
    <property type="entry name" value="TRANSCRIPTION FACTOR HMS1-RELATED"/>
    <property type="match status" value="1"/>
</dbReference>
<feature type="compositionally biased region" description="Basic and acidic residues" evidence="2">
    <location>
        <begin position="148"/>
        <end position="161"/>
    </location>
</feature>
<feature type="compositionally biased region" description="Pro residues" evidence="2">
    <location>
        <begin position="133"/>
        <end position="144"/>
    </location>
</feature>
<proteinExistence type="predicted"/>
<accession>A0A6A5VNR7</accession>
<evidence type="ECO:0000259" key="3">
    <source>
        <dbReference type="PROSITE" id="PS50888"/>
    </source>
</evidence>
<protein>
    <recommendedName>
        <fullName evidence="3">BHLH domain-containing protein</fullName>
    </recommendedName>
</protein>